<dbReference type="Gene3D" id="3.30.420.10">
    <property type="entry name" value="Ribonuclease H-like superfamily/Ribonuclease H"/>
    <property type="match status" value="1"/>
</dbReference>
<organism evidence="3">
    <name type="scientific">Sesamum latifolium</name>
    <dbReference type="NCBI Taxonomy" id="2727402"/>
    <lineage>
        <taxon>Eukaryota</taxon>
        <taxon>Viridiplantae</taxon>
        <taxon>Streptophyta</taxon>
        <taxon>Embryophyta</taxon>
        <taxon>Tracheophyta</taxon>
        <taxon>Spermatophyta</taxon>
        <taxon>Magnoliopsida</taxon>
        <taxon>eudicotyledons</taxon>
        <taxon>Gunneridae</taxon>
        <taxon>Pentapetalae</taxon>
        <taxon>asterids</taxon>
        <taxon>lamiids</taxon>
        <taxon>Lamiales</taxon>
        <taxon>Pedaliaceae</taxon>
        <taxon>Sesamum</taxon>
    </lineage>
</organism>
<dbReference type="PANTHER" id="PTHR48475:SF2">
    <property type="entry name" value="RIBONUCLEASE H"/>
    <property type="match status" value="1"/>
</dbReference>
<sequence length="105" mass="12213">MVITCGRVIYYPRQWCKHSHYFLAYSNSQLVVKQVEGVYEAKEENMVQYLQQIVELKTSFESFQIIQIPREENVKADCLSKLASALEDCRTDISLYNTSPSQEPL</sequence>
<protein>
    <recommendedName>
        <fullName evidence="2">RNase H type-1 domain-containing protein</fullName>
    </recommendedName>
</protein>
<dbReference type="InterPro" id="IPR002156">
    <property type="entry name" value="RNaseH_domain"/>
</dbReference>
<comment type="caution">
    <text evidence="3">The sequence shown here is derived from an EMBL/GenBank/DDBJ whole genome shotgun (WGS) entry which is preliminary data.</text>
</comment>
<proteinExistence type="predicted"/>
<name>A0AAW2UEN9_9LAMI</name>
<evidence type="ECO:0000313" key="3">
    <source>
        <dbReference type="EMBL" id="KAL0415749.1"/>
    </source>
</evidence>
<dbReference type="Pfam" id="PF13456">
    <property type="entry name" value="RVT_3"/>
    <property type="match status" value="1"/>
</dbReference>
<feature type="coiled-coil region" evidence="1">
    <location>
        <begin position="32"/>
        <end position="59"/>
    </location>
</feature>
<reference evidence="3" key="1">
    <citation type="submission" date="2020-06" db="EMBL/GenBank/DDBJ databases">
        <authorList>
            <person name="Li T."/>
            <person name="Hu X."/>
            <person name="Zhang T."/>
            <person name="Song X."/>
            <person name="Zhang H."/>
            <person name="Dai N."/>
            <person name="Sheng W."/>
            <person name="Hou X."/>
            <person name="Wei L."/>
        </authorList>
    </citation>
    <scope>NUCLEOTIDE SEQUENCE</scope>
    <source>
        <strain evidence="3">KEN1</strain>
        <tissue evidence="3">Leaf</tissue>
    </source>
</reference>
<dbReference type="EMBL" id="JACGWN010000012">
    <property type="protein sequence ID" value="KAL0415749.1"/>
    <property type="molecule type" value="Genomic_DNA"/>
</dbReference>
<evidence type="ECO:0000256" key="1">
    <source>
        <dbReference type="SAM" id="Coils"/>
    </source>
</evidence>
<accession>A0AAW2UEN9</accession>
<dbReference type="InterPro" id="IPR012337">
    <property type="entry name" value="RNaseH-like_sf"/>
</dbReference>
<dbReference type="PANTHER" id="PTHR48475">
    <property type="entry name" value="RIBONUCLEASE H"/>
    <property type="match status" value="1"/>
</dbReference>
<feature type="domain" description="RNase H type-1" evidence="2">
    <location>
        <begin position="25"/>
        <end position="83"/>
    </location>
</feature>
<dbReference type="SUPFAM" id="SSF53098">
    <property type="entry name" value="Ribonuclease H-like"/>
    <property type="match status" value="1"/>
</dbReference>
<dbReference type="GO" id="GO:0004523">
    <property type="term" value="F:RNA-DNA hybrid ribonuclease activity"/>
    <property type="evidence" value="ECO:0007669"/>
    <property type="project" value="InterPro"/>
</dbReference>
<evidence type="ECO:0000259" key="2">
    <source>
        <dbReference type="Pfam" id="PF13456"/>
    </source>
</evidence>
<dbReference type="InterPro" id="IPR036397">
    <property type="entry name" value="RNaseH_sf"/>
</dbReference>
<dbReference type="GO" id="GO:0003676">
    <property type="term" value="F:nucleic acid binding"/>
    <property type="evidence" value="ECO:0007669"/>
    <property type="project" value="InterPro"/>
</dbReference>
<reference evidence="3" key="2">
    <citation type="journal article" date="2024" name="Plant">
        <title>Genomic evolution and insights into agronomic trait innovations of Sesamum species.</title>
        <authorList>
            <person name="Miao H."/>
            <person name="Wang L."/>
            <person name="Qu L."/>
            <person name="Liu H."/>
            <person name="Sun Y."/>
            <person name="Le M."/>
            <person name="Wang Q."/>
            <person name="Wei S."/>
            <person name="Zheng Y."/>
            <person name="Lin W."/>
            <person name="Duan Y."/>
            <person name="Cao H."/>
            <person name="Xiong S."/>
            <person name="Wang X."/>
            <person name="Wei L."/>
            <person name="Li C."/>
            <person name="Ma Q."/>
            <person name="Ju M."/>
            <person name="Zhao R."/>
            <person name="Li G."/>
            <person name="Mu C."/>
            <person name="Tian Q."/>
            <person name="Mei H."/>
            <person name="Zhang T."/>
            <person name="Gao T."/>
            <person name="Zhang H."/>
        </authorList>
    </citation>
    <scope>NUCLEOTIDE SEQUENCE</scope>
    <source>
        <strain evidence="3">KEN1</strain>
    </source>
</reference>
<dbReference type="AlphaFoldDB" id="A0AAW2UEN9"/>
<keyword evidence="1" id="KW-0175">Coiled coil</keyword>
<gene>
    <name evidence="3" type="ORF">Slati_3406800</name>
</gene>